<dbReference type="InterPro" id="IPR036890">
    <property type="entry name" value="HATPase_C_sf"/>
</dbReference>
<evidence type="ECO:0000259" key="2">
    <source>
        <dbReference type="Pfam" id="PF13581"/>
    </source>
</evidence>
<dbReference type="Pfam" id="PF13581">
    <property type="entry name" value="HATPase_c_2"/>
    <property type="match status" value="1"/>
</dbReference>
<gene>
    <name evidence="3" type="ORF">SLNWT_0136</name>
</gene>
<dbReference type="PANTHER" id="PTHR35526:SF3">
    <property type="entry name" value="ANTI-SIGMA-F FACTOR RSBW"/>
    <property type="match status" value="1"/>
</dbReference>
<sequence>MRQVRRIIAANMERWAFPPPLAEDVQLVVSELLTNAVIHSGADEVTLTLRFIDGFLRIDVRDGVLKPEPRLRSPSPDAENGRGLFLVQTIAGYRQGAWGVSEDGTTTWCELAVT</sequence>
<dbReference type="Gene3D" id="3.30.565.10">
    <property type="entry name" value="Histidine kinase-like ATPase, C-terminal domain"/>
    <property type="match status" value="1"/>
</dbReference>
<dbReference type="AlphaFoldDB" id="A0A0B5EQS6"/>
<dbReference type="GO" id="GO:0004674">
    <property type="term" value="F:protein serine/threonine kinase activity"/>
    <property type="evidence" value="ECO:0007669"/>
    <property type="project" value="UniProtKB-KW"/>
</dbReference>
<dbReference type="KEGG" id="sals:SLNWT_0136"/>
<dbReference type="CDD" id="cd16936">
    <property type="entry name" value="HATPase_RsbW-like"/>
    <property type="match status" value="1"/>
</dbReference>
<dbReference type="EMBL" id="CP010519">
    <property type="protein sequence ID" value="AJE80512.1"/>
    <property type="molecule type" value="Genomic_DNA"/>
</dbReference>
<name>A0A0B5EQS6_STRA4</name>
<accession>A0A0B5EQS6</accession>
<organism evidence="3 4">
    <name type="scientific">Streptomyces albus (strain ATCC 21838 / DSM 41398 / FERM P-419 / JCM 4703 / NBRC 107858)</name>
    <dbReference type="NCBI Taxonomy" id="1081613"/>
    <lineage>
        <taxon>Bacteria</taxon>
        <taxon>Bacillati</taxon>
        <taxon>Actinomycetota</taxon>
        <taxon>Actinomycetes</taxon>
        <taxon>Kitasatosporales</taxon>
        <taxon>Streptomycetaceae</taxon>
        <taxon>Streptomyces</taxon>
    </lineage>
</organism>
<feature type="domain" description="Histidine kinase/HSP90-like ATPase" evidence="2">
    <location>
        <begin position="1"/>
        <end position="91"/>
    </location>
</feature>
<dbReference type="GO" id="GO:0005524">
    <property type="term" value="F:ATP binding"/>
    <property type="evidence" value="ECO:0007669"/>
    <property type="project" value="UniProtKB-KW"/>
</dbReference>
<keyword evidence="1" id="KW-0418">Kinase</keyword>
<proteinExistence type="predicted"/>
<evidence type="ECO:0000313" key="3">
    <source>
        <dbReference type="EMBL" id="AJE80512.1"/>
    </source>
</evidence>
<dbReference type="Proteomes" id="UP000031523">
    <property type="component" value="Chromosome"/>
</dbReference>
<dbReference type="InterPro" id="IPR003594">
    <property type="entry name" value="HATPase_dom"/>
</dbReference>
<keyword evidence="4" id="KW-1185">Reference proteome</keyword>
<keyword evidence="3" id="KW-0547">Nucleotide-binding</keyword>
<evidence type="ECO:0000256" key="1">
    <source>
        <dbReference type="ARBA" id="ARBA00022527"/>
    </source>
</evidence>
<dbReference type="PANTHER" id="PTHR35526">
    <property type="entry name" value="ANTI-SIGMA-F FACTOR RSBW-RELATED"/>
    <property type="match status" value="1"/>
</dbReference>
<dbReference type="InterPro" id="IPR050267">
    <property type="entry name" value="Anti-sigma-factor_SerPK"/>
</dbReference>
<keyword evidence="3" id="KW-0067">ATP-binding</keyword>
<evidence type="ECO:0000313" key="4">
    <source>
        <dbReference type="Proteomes" id="UP000031523"/>
    </source>
</evidence>
<protein>
    <submittedName>
        <fullName evidence="3">ATP-binding region ATPase domain protein</fullName>
    </submittedName>
</protein>
<keyword evidence="1" id="KW-0808">Transferase</keyword>
<keyword evidence="1" id="KW-0723">Serine/threonine-protein kinase</keyword>
<dbReference type="SUPFAM" id="SSF55874">
    <property type="entry name" value="ATPase domain of HSP90 chaperone/DNA topoisomerase II/histidine kinase"/>
    <property type="match status" value="1"/>
</dbReference>
<reference evidence="3 4" key="1">
    <citation type="submission" date="2015-01" db="EMBL/GenBank/DDBJ databases">
        <title>Enhanced salinomycin production by adjusting the supply of polyketide extender units in Streptomyce albus DSM 41398.</title>
        <authorList>
            <person name="Lu C."/>
        </authorList>
    </citation>
    <scope>NUCLEOTIDE SEQUENCE [LARGE SCALE GENOMIC DNA]</scope>
    <source>
        <strain evidence="4">ATCC 21838 / DSM 41398 / FERM P-419 / JCM 4703 / NBRC 107858</strain>
    </source>
</reference>